<dbReference type="EMBL" id="JABEZV010000007">
    <property type="protein sequence ID" value="MBA0716196.1"/>
    <property type="molecule type" value="Genomic_DNA"/>
</dbReference>
<evidence type="ECO:0000313" key="2">
    <source>
        <dbReference type="EMBL" id="MBA0716196.1"/>
    </source>
</evidence>
<feature type="non-terminal residue" evidence="2">
    <location>
        <position position="1"/>
    </location>
</feature>
<organism evidence="2 3">
    <name type="scientific">Gossypium laxum</name>
    <dbReference type="NCBI Taxonomy" id="34288"/>
    <lineage>
        <taxon>Eukaryota</taxon>
        <taxon>Viridiplantae</taxon>
        <taxon>Streptophyta</taxon>
        <taxon>Embryophyta</taxon>
        <taxon>Tracheophyta</taxon>
        <taxon>Spermatophyta</taxon>
        <taxon>Magnoliopsida</taxon>
        <taxon>eudicotyledons</taxon>
        <taxon>Gunneridae</taxon>
        <taxon>Pentapetalae</taxon>
        <taxon>rosids</taxon>
        <taxon>malvids</taxon>
        <taxon>Malvales</taxon>
        <taxon>Malvaceae</taxon>
        <taxon>Malvoideae</taxon>
        <taxon>Gossypium</taxon>
    </lineage>
</organism>
<name>A0A7J8ZWL7_9ROSI</name>
<proteinExistence type="predicted"/>
<accession>A0A7J8ZWL7</accession>
<dbReference type="Proteomes" id="UP000593574">
    <property type="component" value="Unassembled WGS sequence"/>
</dbReference>
<dbReference type="Pfam" id="PF13966">
    <property type="entry name" value="zf-RVT"/>
    <property type="match status" value="1"/>
</dbReference>
<gene>
    <name evidence="2" type="ORF">Golax_015047</name>
</gene>
<evidence type="ECO:0000313" key="3">
    <source>
        <dbReference type="Proteomes" id="UP000593574"/>
    </source>
</evidence>
<evidence type="ECO:0000259" key="1">
    <source>
        <dbReference type="Pfam" id="PF13966"/>
    </source>
</evidence>
<reference evidence="2 3" key="1">
    <citation type="journal article" date="2019" name="Genome Biol. Evol.">
        <title>Insights into the evolution of the New World diploid cottons (Gossypium, subgenus Houzingenia) based on genome sequencing.</title>
        <authorList>
            <person name="Grover C.E."/>
            <person name="Arick M.A. 2nd"/>
            <person name="Thrash A."/>
            <person name="Conover J.L."/>
            <person name="Sanders W.S."/>
            <person name="Peterson D.G."/>
            <person name="Frelichowski J.E."/>
            <person name="Scheffler J.A."/>
            <person name="Scheffler B.E."/>
            <person name="Wendel J.F."/>
        </authorList>
    </citation>
    <scope>NUCLEOTIDE SEQUENCE [LARGE SCALE GENOMIC DNA]</scope>
    <source>
        <strain evidence="2">4</strain>
        <tissue evidence="2">Leaf</tissue>
    </source>
</reference>
<comment type="caution">
    <text evidence="2">The sequence shown here is derived from an EMBL/GenBank/DDBJ whole genome shotgun (WGS) entry which is preliminary data.</text>
</comment>
<protein>
    <recommendedName>
        <fullName evidence="1">Reverse transcriptase zinc-binding domain-containing protein</fullName>
    </recommendedName>
</protein>
<dbReference type="PANTHER" id="PTHR33116:SF86">
    <property type="entry name" value="REVERSE TRANSCRIPTASE DOMAIN-CONTAINING PROTEIN"/>
    <property type="match status" value="1"/>
</dbReference>
<feature type="domain" description="Reverse transcriptase zinc-binding" evidence="1">
    <location>
        <begin position="235"/>
        <end position="321"/>
    </location>
</feature>
<sequence>WLKRLLSYGGRDVFIKSILQALPTYALSIFLAPKRIIENMNSRIRRMWWACKNKDRGWAMMTWDNICVPKGMGGLGFRDLHLFNLALLERQAWRLPTNKDTLCYRVLCSKYFPDGNLFSPKHGDKLSVTWSSIATAVRSLRQGFGWLVGNGKSVDIHKDNWGFEGLNGDAFMCNREQVSEKKVYELWVPDSKRWDRNRVNDIYGETLGDQICNIPIFPHCPNDVLVWFHSHHGTYTTKAAYSWLILKKMGVGPHRLFWKMIWQLKIIPKIRIFAWRVGHEILPTNSKIASIRPLMNLACQRCGADKETLIHALKDCPTARETLMCGGLDDRLVSNVFDRCIDWLEMALRILDKKAMENFITLIWNSWNNRNNFTFRGKEEDANTIWNRALMLSNDFRIHNFSERPMLPIQPTDRKWINVDAAIEEGKMGLGVIVRDEDGFVLGGYGCAELFLAKR</sequence>
<feature type="non-terminal residue" evidence="2">
    <location>
        <position position="455"/>
    </location>
</feature>
<keyword evidence="3" id="KW-1185">Reference proteome</keyword>
<dbReference type="InterPro" id="IPR026960">
    <property type="entry name" value="RVT-Znf"/>
</dbReference>
<dbReference type="PANTHER" id="PTHR33116">
    <property type="entry name" value="REVERSE TRANSCRIPTASE ZINC-BINDING DOMAIN-CONTAINING PROTEIN-RELATED-RELATED"/>
    <property type="match status" value="1"/>
</dbReference>
<dbReference type="AlphaFoldDB" id="A0A7J8ZWL7"/>